<evidence type="ECO:0000313" key="10">
    <source>
        <dbReference type="EMBL" id="KAG0658753.1"/>
    </source>
</evidence>
<dbReference type="InterPro" id="IPR036097">
    <property type="entry name" value="HisK_dim/P_sf"/>
</dbReference>
<feature type="region of interest" description="Disordered" evidence="7">
    <location>
        <begin position="972"/>
        <end position="998"/>
    </location>
</feature>
<feature type="region of interest" description="Disordered" evidence="7">
    <location>
        <begin position="1"/>
        <end position="100"/>
    </location>
</feature>
<dbReference type="SUPFAM" id="SSF55781">
    <property type="entry name" value="GAF domain-like"/>
    <property type="match status" value="1"/>
</dbReference>
<dbReference type="GO" id="GO:0005886">
    <property type="term" value="C:plasma membrane"/>
    <property type="evidence" value="ECO:0007669"/>
    <property type="project" value="TreeGrafter"/>
</dbReference>
<feature type="compositionally biased region" description="Low complexity" evidence="7">
    <location>
        <begin position="138"/>
        <end position="165"/>
    </location>
</feature>
<dbReference type="GO" id="GO:0000155">
    <property type="term" value="F:phosphorelay sensor kinase activity"/>
    <property type="evidence" value="ECO:0007669"/>
    <property type="project" value="InterPro"/>
</dbReference>
<dbReference type="Pfam" id="PF02518">
    <property type="entry name" value="HATPase_c"/>
    <property type="match status" value="1"/>
</dbReference>
<dbReference type="Pfam" id="PF00512">
    <property type="entry name" value="HisKA"/>
    <property type="match status" value="1"/>
</dbReference>
<dbReference type="SMART" id="SM00388">
    <property type="entry name" value="HisKA"/>
    <property type="match status" value="1"/>
</dbReference>
<feature type="region of interest" description="Disordered" evidence="7">
    <location>
        <begin position="131"/>
        <end position="165"/>
    </location>
</feature>
<dbReference type="PRINTS" id="PR00344">
    <property type="entry name" value="BCTRLSENSOR"/>
</dbReference>
<feature type="compositionally biased region" description="Acidic residues" evidence="7">
    <location>
        <begin position="80"/>
        <end position="97"/>
    </location>
</feature>
<dbReference type="AlphaFoldDB" id="A0A9P7B578"/>
<feature type="region of interest" description="Disordered" evidence="7">
    <location>
        <begin position="1018"/>
        <end position="1050"/>
    </location>
</feature>
<evidence type="ECO:0000256" key="6">
    <source>
        <dbReference type="PROSITE-ProRule" id="PRU00169"/>
    </source>
</evidence>
<comment type="catalytic activity">
    <reaction evidence="1">
        <text>ATP + protein L-histidine = ADP + protein N-phospho-L-histidine.</text>
        <dbReference type="EC" id="2.7.13.3"/>
    </reaction>
</comment>
<dbReference type="SUPFAM" id="SSF55874">
    <property type="entry name" value="ATPase domain of HSP90 chaperone/DNA topoisomerase II/histidine kinase"/>
    <property type="match status" value="1"/>
</dbReference>
<dbReference type="Gene3D" id="1.10.287.130">
    <property type="match status" value="1"/>
</dbReference>
<evidence type="ECO:0000256" key="5">
    <source>
        <dbReference type="ARBA" id="ARBA00022777"/>
    </source>
</evidence>
<dbReference type="SUPFAM" id="SSF52172">
    <property type="entry name" value="CheY-like"/>
    <property type="match status" value="1"/>
</dbReference>
<organism evidence="10 11">
    <name type="scientific">Rhodotorula mucilaginosa</name>
    <name type="common">Yeast</name>
    <name type="synonym">Rhodotorula rubra</name>
    <dbReference type="NCBI Taxonomy" id="5537"/>
    <lineage>
        <taxon>Eukaryota</taxon>
        <taxon>Fungi</taxon>
        <taxon>Dikarya</taxon>
        <taxon>Basidiomycota</taxon>
        <taxon>Pucciniomycotina</taxon>
        <taxon>Microbotryomycetes</taxon>
        <taxon>Sporidiobolales</taxon>
        <taxon>Sporidiobolaceae</taxon>
        <taxon>Rhodotorula</taxon>
    </lineage>
</organism>
<evidence type="ECO:0000256" key="2">
    <source>
        <dbReference type="ARBA" id="ARBA00012438"/>
    </source>
</evidence>
<dbReference type="Pfam" id="PF00072">
    <property type="entry name" value="Response_reg"/>
    <property type="match status" value="1"/>
</dbReference>
<dbReference type="SUPFAM" id="SSF47384">
    <property type="entry name" value="Homodimeric domain of signal transducing histidine kinase"/>
    <property type="match status" value="1"/>
</dbReference>
<keyword evidence="5" id="KW-0418">Kinase</keyword>
<dbReference type="EMBL" id="PUHQ01000062">
    <property type="protein sequence ID" value="KAG0658753.1"/>
    <property type="molecule type" value="Genomic_DNA"/>
</dbReference>
<evidence type="ECO:0000259" key="8">
    <source>
        <dbReference type="PROSITE" id="PS50109"/>
    </source>
</evidence>
<dbReference type="CDD" id="cd17546">
    <property type="entry name" value="REC_hyHK_CKI1_RcsC-like"/>
    <property type="match status" value="1"/>
</dbReference>
<dbReference type="GO" id="GO:0009927">
    <property type="term" value="F:histidine phosphotransfer kinase activity"/>
    <property type="evidence" value="ECO:0007669"/>
    <property type="project" value="TreeGrafter"/>
</dbReference>
<feature type="modified residue" description="4-aspartylphosphate" evidence="6">
    <location>
        <position position="1106"/>
    </location>
</feature>
<dbReference type="PROSITE" id="PS50109">
    <property type="entry name" value="HIS_KIN"/>
    <property type="match status" value="1"/>
</dbReference>
<name>A0A9P7B578_RHOMI</name>
<dbReference type="InterPro" id="IPR001789">
    <property type="entry name" value="Sig_transdc_resp-reg_receiver"/>
</dbReference>
<feature type="compositionally biased region" description="Basic and acidic residues" evidence="7">
    <location>
        <begin position="1"/>
        <end position="11"/>
    </location>
</feature>
<dbReference type="Gene3D" id="3.30.450.40">
    <property type="match status" value="1"/>
</dbReference>
<evidence type="ECO:0000256" key="3">
    <source>
        <dbReference type="ARBA" id="ARBA00022553"/>
    </source>
</evidence>
<reference evidence="10 11" key="1">
    <citation type="submission" date="2020-11" db="EMBL/GenBank/DDBJ databases">
        <title>Kefir isolates.</title>
        <authorList>
            <person name="Marcisauskas S."/>
            <person name="Kim Y."/>
            <person name="Blasche S."/>
        </authorList>
    </citation>
    <scope>NUCLEOTIDE SEQUENCE [LARGE SCALE GENOMIC DNA]</scope>
    <source>
        <strain evidence="10 11">KR</strain>
    </source>
</reference>
<feature type="domain" description="Response regulatory" evidence="9">
    <location>
        <begin position="1055"/>
        <end position="1178"/>
    </location>
</feature>
<gene>
    <name evidence="10" type="ORF">C6P46_005617</name>
</gene>
<dbReference type="CDD" id="cd00082">
    <property type="entry name" value="HisKA"/>
    <property type="match status" value="1"/>
</dbReference>
<feature type="region of interest" description="Disordered" evidence="7">
    <location>
        <begin position="476"/>
        <end position="513"/>
    </location>
</feature>
<dbReference type="InterPro" id="IPR011006">
    <property type="entry name" value="CheY-like_superfamily"/>
</dbReference>
<feature type="domain" description="Histidine kinase" evidence="8">
    <location>
        <begin position="653"/>
        <end position="918"/>
    </location>
</feature>
<accession>A0A9P7B578</accession>
<keyword evidence="11" id="KW-1185">Reference proteome</keyword>
<keyword evidence="4" id="KW-0808">Transferase</keyword>
<protein>
    <recommendedName>
        <fullName evidence="2">histidine kinase</fullName>
        <ecNumber evidence="2">2.7.13.3</ecNumber>
    </recommendedName>
</protein>
<evidence type="ECO:0000313" key="11">
    <source>
        <dbReference type="Proteomes" id="UP000777482"/>
    </source>
</evidence>
<dbReference type="SMART" id="SM00387">
    <property type="entry name" value="HATPase_c"/>
    <property type="match status" value="1"/>
</dbReference>
<dbReference type="InterPro" id="IPR003594">
    <property type="entry name" value="HATPase_dom"/>
</dbReference>
<dbReference type="EC" id="2.7.13.3" evidence="2"/>
<evidence type="ECO:0000259" key="9">
    <source>
        <dbReference type="PROSITE" id="PS50110"/>
    </source>
</evidence>
<dbReference type="Gene3D" id="3.30.565.10">
    <property type="entry name" value="Histidine kinase-like ATPase, C-terminal domain"/>
    <property type="match status" value="1"/>
</dbReference>
<proteinExistence type="predicted"/>
<dbReference type="Proteomes" id="UP000777482">
    <property type="component" value="Unassembled WGS sequence"/>
</dbReference>
<dbReference type="PANTHER" id="PTHR43047:SF72">
    <property type="entry name" value="OSMOSENSING HISTIDINE PROTEIN KINASE SLN1"/>
    <property type="match status" value="1"/>
</dbReference>
<dbReference type="InterPro" id="IPR005467">
    <property type="entry name" value="His_kinase_dom"/>
</dbReference>
<dbReference type="OrthoDB" id="60033at2759"/>
<sequence length="1185" mass="128349">MADEPTRRRESTTATSNGDYSPPPVQRMSNGAGHSREIADSSSELPHQRAAPISHSAAVLIEPDTNGRSTDGGKNGRESDGDEAEEEAAAQDEEESFVDWLERYRVGTAGPSDRAPAPPSSIRAILEGRAPDDPLVASPGLSESPSRSSVRSCSSTTRTSTSSLPSMSAITAATLLDFYRKKGHFPAPPGPFEEERLRLAHKYGLDQPVRRRAIDRICAIAKAYFKTKTVVISLTFDDHQVLGAEKGWGGEEPGLDVPPRPLTLEPAFCTHAMLASYRDPKAVFLVGDADRDWRFQGSPYVVGNGGGVAFYAAANVNLPVAKHRSGPRQAGIARSERTLPETLASGAVCLIDPVPRSPESFSAEDREILTDFADMISLEFQRGYEQRRREQEAQQADFVGRFLRQALVLPAQPYEAQTGSRDKQFSSGDVYRTAVREIRNLTHAGSAAILDLRAFQAKKPPAVLPITDQSGVMVTSEDDDAASDSRGTRPGFSRASTVRGRRRQRSSNTLSPESWVSNLDDRGYVTVLSSEGDVDWARSEEDADALASATDATLQTYYACGAGSPEESTAEATAFATHGILEASNTTASIAVPVLDNDGTPILLIILTSSEKWFTFEPVDRQFVASVGAIVVGSMLRQRVIEADQAKLRFVGHVSHELRTPLHGCTSQIDLIREFASPQELRKLAPLLDAADVCLESLSDVLNDTLDFSKLNNTSALSANELAAQQMRALTPTDLHSLVEGVTKSVWVRKRRVDVVTADVDHYHARNAQDKVDLILEVEERDTGWRAMADVGGLKRCLLNVVGNSLKFTRAGTVKITLRDAGLIPSAPPLRYSPPLEEEVERRLITFTVADTGIGMADDFVRDRKYLTPFVQADPFVSGAGLGLSIVDSIVRRMGGKLDVTSRLGVGTTMIISVPLDVIVANSTERSLHMERSPRGITERNISTELAQMIPERSAAASTSVSVMDFETTVNSTQESLRNAPPSARPLRPSLARQASERADEEALVVDVAKLTFSNAVTTPNGTAVPMQDPLQPASPVSPAADGQKKPEPEQPNFRVLIAEDNPISRNILIKLLTGKGIPFSAAEDGQEALELFAAGNGSFNLFLADVQMPRLDGIAASKAMRKLEAERGWPRCHIIALTGLSNEADMQKTVGKEGPFDSWLVKGGKSLRAILDTVYTLQDALDAR</sequence>
<comment type="caution">
    <text evidence="10">The sequence shown here is derived from an EMBL/GenBank/DDBJ whole genome shotgun (WGS) entry which is preliminary data.</text>
</comment>
<dbReference type="Gene3D" id="3.40.50.2300">
    <property type="match status" value="1"/>
</dbReference>
<dbReference type="PROSITE" id="PS50110">
    <property type="entry name" value="RESPONSE_REGULATORY"/>
    <property type="match status" value="1"/>
</dbReference>
<dbReference type="InterPro" id="IPR036890">
    <property type="entry name" value="HATPase_C_sf"/>
</dbReference>
<keyword evidence="3 6" id="KW-0597">Phosphoprotein</keyword>
<evidence type="ECO:0000256" key="7">
    <source>
        <dbReference type="SAM" id="MobiDB-lite"/>
    </source>
</evidence>
<evidence type="ECO:0000256" key="4">
    <source>
        <dbReference type="ARBA" id="ARBA00022679"/>
    </source>
</evidence>
<evidence type="ECO:0000256" key="1">
    <source>
        <dbReference type="ARBA" id="ARBA00000085"/>
    </source>
</evidence>
<dbReference type="SMART" id="SM00448">
    <property type="entry name" value="REC"/>
    <property type="match status" value="1"/>
</dbReference>
<dbReference type="InterPro" id="IPR003661">
    <property type="entry name" value="HisK_dim/P_dom"/>
</dbReference>
<dbReference type="PANTHER" id="PTHR43047">
    <property type="entry name" value="TWO-COMPONENT HISTIDINE PROTEIN KINASE"/>
    <property type="match status" value="1"/>
</dbReference>
<dbReference type="InterPro" id="IPR004358">
    <property type="entry name" value="Sig_transdc_His_kin-like_C"/>
</dbReference>
<dbReference type="InterPro" id="IPR029016">
    <property type="entry name" value="GAF-like_dom_sf"/>
</dbReference>